<evidence type="ECO:0000256" key="1">
    <source>
        <dbReference type="SAM" id="MobiDB-lite"/>
    </source>
</evidence>
<evidence type="ECO:0000313" key="2">
    <source>
        <dbReference type="EMBL" id="KAH7328944.1"/>
    </source>
</evidence>
<feature type="region of interest" description="Disordered" evidence="1">
    <location>
        <begin position="1"/>
        <end position="24"/>
    </location>
</feature>
<evidence type="ECO:0000313" key="3">
    <source>
        <dbReference type="Proteomes" id="UP000813444"/>
    </source>
</evidence>
<gene>
    <name evidence="2" type="ORF">B0I35DRAFT_31388</name>
</gene>
<feature type="region of interest" description="Disordered" evidence="1">
    <location>
        <begin position="68"/>
        <end position="99"/>
    </location>
</feature>
<name>A0A8K0T867_9HYPO</name>
<protein>
    <submittedName>
        <fullName evidence="2">Uncharacterized protein</fullName>
    </submittedName>
</protein>
<reference evidence="2" key="1">
    <citation type="journal article" date="2021" name="Nat. Commun.">
        <title>Genetic determinants of endophytism in the Arabidopsis root mycobiome.</title>
        <authorList>
            <person name="Mesny F."/>
            <person name="Miyauchi S."/>
            <person name="Thiergart T."/>
            <person name="Pickel B."/>
            <person name="Atanasova L."/>
            <person name="Karlsson M."/>
            <person name="Huettel B."/>
            <person name="Barry K.W."/>
            <person name="Haridas S."/>
            <person name="Chen C."/>
            <person name="Bauer D."/>
            <person name="Andreopoulos W."/>
            <person name="Pangilinan J."/>
            <person name="LaButti K."/>
            <person name="Riley R."/>
            <person name="Lipzen A."/>
            <person name="Clum A."/>
            <person name="Drula E."/>
            <person name="Henrissat B."/>
            <person name="Kohler A."/>
            <person name="Grigoriev I.V."/>
            <person name="Martin F.M."/>
            <person name="Hacquard S."/>
        </authorList>
    </citation>
    <scope>NUCLEOTIDE SEQUENCE</scope>
    <source>
        <strain evidence="2">MPI-CAGE-CH-0235</strain>
    </source>
</reference>
<organism evidence="2 3">
    <name type="scientific">Stachybotrys elegans</name>
    <dbReference type="NCBI Taxonomy" id="80388"/>
    <lineage>
        <taxon>Eukaryota</taxon>
        <taxon>Fungi</taxon>
        <taxon>Dikarya</taxon>
        <taxon>Ascomycota</taxon>
        <taxon>Pezizomycotina</taxon>
        <taxon>Sordariomycetes</taxon>
        <taxon>Hypocreomycetidae</taxon>
        <taxon>Hypocreales</taxon>
        <taxon>Stachybotryaceae</taxon>
        <taxon>Stachybotrys</taxon>
    </lineage>
</organism>
<dbReference type="EMBL" id="JAGPNK010000001">
    <property type="protein sequence ID" value="KAH7328944.1"/>
    <property type="molecule type" value="Genomic_DNA"/>
</dbReference>
<sequence>MPTETDLPTRCTKDRASTRAKESREFGEESTVFLRKGIHYTESTEKDVFSVSSRNVSDVQETKVVAHGEDDCPWDKPGLTENKTPTTPIARASARPKDSREDILNCLLRSSCSPAELTVPQEKHATIPSRTPTPNSIRERLRGTGVFEYREFSGDAALPIPSRDQDNMYSDREPGENSHRRDSEPHTSEARSGPGKASRLNPYHAPSLDKGAQNNITRDVQERQLQKAAHHPRALPAHQYRMAAIDSKPGYLVDTLPRDREEHCFFQDQVYLEFDANRCQGSDVMQNVGDIGKGSMGQRVNAPNPLQRGMSQDQTQHTNRLFQDSTASPNRFFTFPGNLPTVQPLARGYTPTYRQYEAAQAPRGLPSEAEVRQDYMYTLSADSPNLFANLTETIDDVTRNQREGGAREDIHDFIVRNEMELLGTDDLESPWDDSVAYGQPVSSHQLSAPYHEPAIIGYEPSYRNVSSQNRENHPSLCGRIPEYEAQSLGLYRGLGDGMREHNNPVSDRHSRFLEVDMGSFWKPRFY</sequence>
<feature type="region of interest" description="Disordered" evidence="1">
    <location>
        <begin position="152"/>
        <end position="213"/>
    </location>
</feature>
<dbReference type="Proteomes" id="UP000813444">
    <property type="component" value="Unassembled WGS sequence"/>
</dbReference>
<feature type="compositionally biased region" description="Basic and acidic residues" evidence="1">
    <location>
        <begin position="163"/>
        <end position="189"/>
    </location>
</feature>
<keyword evidence="3" id="KW-1185">Reference proteome</keyword>
<proteinExistence type="predicted"/>
<feature type="compositionally biased region" description="Basic and acidic residues" evidence="1">
    <location>
        <begin position="11"/>
        <end position="24"/>
    </location>
</feature>
<dbReference type="AlphaFoldDB" id="A0A8K0T867"/>
<comment type="caution">
    <text evidence="2">The sequence shown here is derived from an EMBL/GenBank/DDBJ whole genome shotgun (WGS) entry which is preliminary data.</text>
</comment>
<feature type="region of interest" description="Disordered" evidence="1">
    <location>
        <begin position="114"/>
        <end position="139"/>
    </location>
</feature>
<accession>A0A8K0T867</accession>